<keyword evidence="6 8" id="KW-1133">Transmembrane helix</keyword>
<gene>
    <name evidence="9" type="ORF">K9V48_23425</name>
</gene>
<dbReference type="RefSeq" id="WP_224141527.1">
    <property type="nucleotide sequence ID" value="NZ_JAIQUM010000084.1"/>
</dbReference>
<dbReference type="Pfam" id="PF03845">
    <property type="entry name" value="Spore_permease"/>
    <property type="match status" value="1"/>
</dbReference>
<feature type="transmembrane region" description="Helical" evidence="8">
    <location>
        <begin position="337"/>
        <end position="356"/>
    </location>
</feature>
<feature type="transmembrane region" description="Helical" evidence="8">
    <location>
        <begin position="12"/>
        <end position="33"/>
    </location>
</feature>
<feature type="transmembrane region" description="Helical" evidence="8">
    <location>
        <begin position="45"/>
        <end position="65"/>
    </location>
</feature>
<feature type="transmembrane region" description="Helical" evidence="8">
    <location>
        <begin position="305"/>
        <end position="325"/>
    </location>
</feature>
<evidence type="ECO:0000256" key="4">
    <source>
        <dbReference type="ARBA" id="ARBA00022544"/>
    </source>
</evidence>
<keyword evidence="10" id="KW-1185">Reference proteome</keyword>
<protein>
    <submittedName>
        <fullName evidence="9">Endospore germination permease</fullName>
    </submittedName>
</protein>
<keyword evidence="7 8" id="KW-0472">Membrane</keyword>
<dbReference type="NCBIfam" id="TIGR00912">
    <property type="entry name" value="2A0309"/>
    <property type="match status" value="1"/>
</dbReference>
<evidence type="ECO:0000256" key="8">
    <source>
        <dbReference type="SAM" id="Phobius"/>
    </source>
</evidence>
<feature type="transmembrane region" description="Helical" evidence="8">
    <location>
        <begin position="268"/>
        <end position="293"/>
    </location>
</feature>
<evidence type="ECO:0000256" key="5">
    <source>
        <dbReference type="ARBA" id="ARBA00022692"/>
    </source>
</evidence>
<dbReference type="PANTHER" id="PTHR34975:SF2">
    <property type="entry name" value="SPORE GERMINATION PROTEIN A2"/>
    <property type="match status" value="1"/>
</dbReference>
<keyword evidence="3" id="KW-0813">Transport</keyword>
<comment type="similarity">
    <text evidence="2">Belongs to the amino acid-polyamine-organocation (APC) superfamily. Spore germination protein (SGP) (TC 2.A.3.9) family.</text>
</comment>
<feature type="transmembrane region" description="Helical" evidence="8">
    <location>
        <begin position="77"/>
        <end position="95"/>
    </location>
</feature>
<comment type="subcellular location">
    <subcellularLocation>
        <location evidence="1">Membrane</location>
        <topology evidence="1">Multi-pass membrane protein</topology>
    </subcellularLocation>
</comment>
<keyword evidence="5 8" id="KW-0812">Transmembrane</keyword>
<keyword evidence="4" id="KW-0309">Germination</keyword>
<feature type="transmembrane region" description="Helical" evidence="8">
    <location>
        <begin position="146"/>
        <end position="164"/>
    </location>
</feature>
<dbReference type="Gene3D" id="1.20.1740.10">
    <property type="entry name" value="Amino acid/polyamine transporter I"/>
    <property type="match status" value="1"/>
</dbReference>
<feature type="transmembrane region" description="Helical" evidence="8">
    <location>
        <begin position="115"/>
        <end position="134"/>
    </location>
</feature>
<evidence type="ECO:0000313" key="10">
    <source>
        <dbReference type="Proteomes" id="UP001165287"/>
    </source>
</evidence>
<name>A0ABS7UXP7_9BACI</name>
<organism evidence="9 10">
    <name type="scientific">Metabacillus rhizolycopersici</name>
    <dbReference type="NCBI Taxonomy" id="2875709"/>
    <lineage>
        <taxon>Bacteria</taxon>
        <taxon>Bacillati</taxon>
        <taxon>Bacillota</taxon>
        <taxon>Bacilli</taxon>
        <taxon>Bacillales</taxon>
        <taxon>Bacillaceae</taxon>
        <taxon>Metabacillus</taxon>
    </lineage>
</organism>
<evidence type="ECO:0000256" key="6">
    <source>
        <dbReference type="ARBA" id="ARBA00022989"/>
    </source>
</evidence>
<dbReference type="PANTHER" id="PTHR34975">
    <property type="entry name" value="SPORE GERMINATION PROTEIN A2"/>
    <property type="match status" value="1"/>
</dbReference>
<feature type="transmembrane region" description="Helical" evidence="8">
    <location>
        <begin position="219"/>
        <end position="248"/>
    </location>
</feature>
<accession>A0ABS7UXP7</accession>
<evidence type="ECO:0000256" key="2">
    <source>
        <dbReference type="ARBA" id="ARBA00007998"/>
    </source>
</evidence>
<evidence type="ECO:0000256" key="1">
    <source>
        <dbReference type="ARBA" id="ARBA00004141"/>
    </source>
</evidence>
<dbReference type="InterPro" id="IPR004761">
    <property type="entry name" value="Spore_GerAB"/>
</dbReference>
<dbReference type="Proteomes" id="UP001165287">
    <property type="component" value="Unassembled WGS sequence"/>
</dbReference>
<comment type="caution">
    <text evidence="9">The sequence shown here is derived from an EMBL/GenBank/DDBJ whole genome shotgun (WGS) entry which is preliminary data.</text>
</comment>
<evidence type="ECO:0000256" key="3">
    <source>
        <dbReference type="ARBA" id="ARBA00022448"/>
    </source>
</evidence>
<reference evidence="9" key="1">
    <citation type="submission" date="2024-05" db="EMBL/GenBank/DDBJ databases">
        <title>Metabacillus sp. nov., isolated from the rhizosphere soil of tomato plants.</title>
        <authorList>
            <person name="Ma R."/>
        </authorList>
    </citation>
    <scope>NUCLEOTIDE SEQUENCE</scope>
    <source>
        <strain evidence="9">DBTR6</strain>
    </source>
</reference>
<evidence type="ECO:0000313" key="9">
    <source>
        <dbReference type="EMBL" id="MBZ5753095.1"/>
    </source>
</evidence>
<sequence>MIEKGKISPFEMALIMYATVVATAILYIPFITAQYAKRDLWLSPIWASLSGFLIVFIMIKLYKLYPKKTLIEYSELIVGRAFGKIIGFIYLFFLLHDTAIAFREYGEFVESAFLHKTPMVIVTGSIALTCAFAVHGGLEVIGRCSLIFLPIVVVLYIMIYLLLIPDLNIKNIFPIMEYGWLPSVKGSLAPHAWLSQFSLMTFLLPFLTNEKKGMKWGMLSVVASVVTMVFINLGNLFLFGGIITSIQFPVFEAARYISIGTFFEHVESIVIAVWVLGGFVQLSAFFYMLVLGTSQWLKLPSYKPIILPFCFLIILFSIWSTPSLQEMIKSMGTTTPFYFFTVQLLIPFLLLCIALFRKKIGVSQR</sequence>
<dbReference type="EMBL" id="JAIQUM010000084">
    <property type="protein sequence ID" value="MBZ5753095.1"/>
    <property type="molecule type" value="Genomic_DNA"/>
</dbReference>
<feature type="transmembrane region" description="Helical" evidence="8">
    <location>
        <begin position="188"/>
        <end position="207"/>
    </location>
</feature>
<proteinExistence type="inferred from homology"/>
<evidence type="ECO:0000256" key="7">
    <source>
        <dbReference type="ARBA" id="ARBA00023136"/>
    </source>
</evidence>